<organism evidence="4 5">
    <name type="scientific">Agromyces protaetiae</name>
    <dbReference type="NCBI Taxonomy" id="2509455"/>
    <lineage>
        <taxon>Bacteria</taxon>
        <taxon>Bacillati</taxon>
        <taxon>Actinomycetota</taxon>
        <taxon>Actinomycetes</taxon>
        <taxon>Micrococcales</taxon>
        <taxon>Microbacteriaceae</taxon>
        <taxon>Agromyces</taxon>
    </lineage>
</organism>
<feature type="domain" description="GmrSD restriction endonucleases C-terminal" evidence="2">
    <location>
        <begin position="437"/>
        <end position="585"/>
    </location>
</feature>
<sequence length="725" mass="81461">MRTDVVKPQEIFFNPTRLTVPLFQRPYVWAQQEQWKPLWDDIVRLIDVIESHNHNATHFLGAIVIQHGPPKLGGLPTWNVIDGQQRLTTLQLLLDALHAQLELRGLHDLADRVLPLVENPRSYRKSVEDRYKLWPTNRDRDAFSAVMSAPSPVAYASLPASRLRDAHRYFSEEIGEWLGGDDLEQRATLLVGALTERLEIASIRLDADEDAQAIFETLNARGTPLSAADLIKNFVFQQVDADRAERAYVSHWAEFETPWWEAVITSGRLKNPRASLFLWQWLVARTLSDFPIREVFTQFKYYVTTVEKDVDVLLPRVRAAADRYRTVIERSENPVGELTRAQLFSYRVGTLDSEISRPLLIWLEEPEQADLPSSVRDRILEVLESWFVRRALVKAPSQGSNRFLADLLQYLSRAPKERLDEAVEEFLVANHTVVGYWPGDDEVRAALTDANMYGNYRRGRVRMVLEALEDHKRGYPGANPLAMGPIVRGKATVEHLMPQKWRTHWHDDLTDEEARHRDAVVQQLGNLTIVTQALNSKVSNGPWAHKRAHFLTSDDVLITKEALALAGDGEWNERAIASRTATMIAQICALWPAPAGHVGLAAPPPAPVTRASVDLAQLIDAGWLDAGTALVPALQGYLGRAEAEVSQDGRIFLDGVAYNTPSAAARSLYAGKGAINGWWFWGVAGTDRRLTDVRADYLASLGDDELDDAELDDAEVVDDVDEVEA</sequence>
<dbReference type="InterPro" id="IPR004919">
    <property type="entry name" value="GmrSD_N"/>
</dbReference>
<dbReference type="InterPro" id="IPR040843">
    <property type="entry name" value="RAMA"/>
</dbReference>
<dbReference type="PANTHER" id="PTHR35149">
    <property type="entry name" value="SLL5132 PROTEIN"/>
    <property type="match status" value="1"/>
</dbReference>
<gene>
    <name evidence="4" type="ORF">ET445_09390</name>
</gene>
<dbReference type="OrthoDB" id="9798761at2"/>
<feature type="domain" description="GmrSD restriction endonucleases N-terminal" evidence="1">
    <location>
        <begin position="10"/>
        <end position="236"/>
    </location>
</feature>
<keyword evidence="5" id="KW-1185">Reference proteome</keyword>
<evidence type="ECO:0000259" key="3">
    <source>
        <dbReference type="Pfam" id="PF18755"/>
    </source>
</evidence>
<evidence type="ECO:0000259" key="2">
    <source>
        <dbReference type="Pfam" id="PF07510"/>
    </source>
</evidence>
<name>A0A4P6FSJ6_9MICO</name>
<reference evidence="4 5" key="1">
    <citation type="submission" date="2019-01" db="EMBL/GenBank/DDBJ databases">
        <title>Genome sequencing of strain FW100M-8.</title>
        <authorList>
            <person name="Heo J."/>
            <person name="Kim S.-J."/>
            <person name="Kim J.-S."/>
            <person name="Hong S.-B."/>
            <person name="Kwon S.-W."/>
        </authorList>
    </citation>
    <scope>NUCLEOTIDE SEQUENCE [LARGE SCALE GENOMIC DNA]</scope>
    <source>
        <strain evidence="4 5">FW100M-8</strain>
    </source>
</reference>
<accession>A0A4P6FSJ6</accession>
<dbReference type="Pfam" id="PF03235">
    <property type="entry name" value="GmrSD_N"/>
    <property type="match status" value="1"/>
</dbReference>
<dbReference type="EMBL" id="CP035491">
    <property type="protein sequence ID" value="QAY73518.1"/>
    <property type="molecule type" value="Genomic_DNA"/>
</dbReference>
<dbReference type="Pfam" id="PF18755">
    <property type="entry name" value="RAMA"/>
    <property type="match status" value="1"/>
</dbReference>
<evidence type="ECO:0000313" key="4">
    <source>
        <dbReference type="EMBL" id="QAY73518.1"/>
    </source>
</evidence>
<dbReference type="PANTHER" id="PTHR35149:SF1">
    <property type="entry name" value="DUF5655 DOMAIN-CONTAINING PROTEIN"/>
    <property type="match status" value="1"/>
</dbReference>
<feature type="domain" description="RAMA" evidence="3">
    <location>
        <begin position="605"/>
        <end position="700"/>
    </location>
</feature>
<dbReference type="InterPro" id="IPR011089">
    <property type="entry name" value="GmrSD_C"/>
</dbReference>
<protein>
    <submittedName>
        <fullName evidence="4">DUF262 domain-containing protein</fullName>
    </submittedName>
</protein>
<dbReference type="RefSeq" id="WP_129190860.1">
    <property type="nucleotide sequence ID" value="NZ_CP035491.1"/>
</dbReference>
<dbReference type="Pfam" id="PF07510">
    <property type="entry name" value="GmrSD_C"/>
    <property type="match status" value="1"/>
</dbReference>
<evidence type="ECO:0000313" key="5">
    <source>
        <dbReference type="Proteomes" id="UP000291259"/>
    </source>
</evidence>
<proteinExistence type="predicted"/>
<dbReference type="AlphaFoldDB" id="A0A4P6FSJ6"/>
<dbReference type="Proteomes" id="UP000291259">
    <property type="component" value="Chromosome"/>
</dbReference>
<dbReference type="KEGG" id="agf:ET445_09390"/>
<evidence type="ECO:0000259" key="1">
    <source>
        <dbReference type="Pfam" id="PF03235"/>
    </source>
</evidence>